<evidence type="ECO:0000259" key="2">
    <source>
        <dbReference type="Pfam" id="PF13702"/>
    </source>
</evidence>
<feature type="compositionally biased region" description="Polar residues" evidence="1">
    <location>
        <begin position="88"/>
        <end position="107"/>
    </location>
</feature>
<evidence type="ECO:0000313" key="3">
    <source>
        <dbReference type="EMBL" id="MBM7691048.1"/>
    </source>
</evidence>
<evidence type="ECO:0000313" key="4">
    <source>
        <dbReference type="Proteomes" id="UP000823486"/>
    </source>
</evidence>
<dbReference type="PANTHER" id="PTHR34135">
    <property type="entry name" value="LYSOZYME"/>
    <property type="match status" value="1"/>
</dbReference>
<protein>
    <recommendedName>
        <fullName evidence="2">CwlT-like lysozyme domain-containing protein</fullName>
    </recommendedName>
</protein>
<dbReference type="EMBL" id="JAFBFI010000002">
    <property type="protein sequence ID" value="MBM7691048.1"/>
    <property type="molecule type" value="Genomic_DNA"/>
</dbReference>
<dbReference type="PANTHER" id="PTHR34135:SF3">
    <property type="entry name" value="PNEUMOCOCCAL VACCINE ANTIGEN A"/>
    <property type="match status" value="1"/>
</dbReference>
<dbReference type="InterPro" id="IPR023346">
    <property type="entry name" value="Lysozyme-like_dom_sf"/>
</dbReference>
<organism evidence="3 4">
    <name type="scientific">Peribacillus deserti</name>
    <dbReference type="NCBI Taxonomy" id="673318"/>
    <lineage>
        <taxon>Bacteria</taxon>
        <taxon>Bacillati</taxon>
        <taxon>Bacillota</taxon>
        <taxon>Bacilli</taxon>
        <taxon>Bacillales</taxon>
        <taxon>Bacillaceae</taxon>
        <taxon>Peribacillus</taxon>
    </lineage>
</organism>
<dbReference type="InterPro" id="IPR047194">
    <property type="entry name" value="CwlT-like_lysozyme"/>
</dbReference>
<name>A0ABS2QD27_9BACI</name>
<sequence>MKKRKRKSLKPLFAILLILLIFTGVMRIIEVTSTKTRISAYKHDPFSGVKKYSPQVELELKKYKLDSFTPVLLALMQQESKGKGGDPMQSSESAGLAPNTITSPQTSIQQGVKHFEQTLEYGRKKQVDFPTIIQAYNMGKGYINFVAEHGGKHSEDLAKQFSMLQVKKNPDVYNCRGNKNNFRYPYCYGDFTYSTKVAENLKSINPGLTLAKLVEDEAI</sequence>
<feature type="region of interest" description="Disordered" evidence="1">
    <location>
        <begin position="81"/>
        <end position="107"/>
    </location>
</feature>
<dbReference type="Proteomes" id="UP000823486">
    <property type="component" value="Unassembled WGS sequence"/>
</dbReference>
<dbReference type="CDD" id="cd16891">
    <property type="entry name" value="CwlT-like"/>
    <property type="match status" value="1"/>
</dbReference>
<keyword evidence="4" id="KW-1185">Reference proteome</keyword>
<dbReference type="RefSeq" id="WP_204537966.1">
    <property type="nucleotide sequence ID" value="NZ_JAFBFI010000002.1"/>
</dbReference>
<dbReference type="SUPFAM" id="SSF53955">
    <property type="entry name" value="Lysozyme-like"/>
    <property type="match status" value="1"/>
</dbReference>
<reference evidence="3 4" key="1">
    <citation type="submission" date="2021-01" db="EMBL/GenBank/DDBJ databases">
        <title>Genomic Encyclopedia of Type Strains, Phase IV (KMG-IV): sequencing the most valuable type-strain genomes for metagenomic binning, comparative biology and taxonomic classification.</title>
        <authorList>
            <person name="Goeker M."/>
        </authorList>
    </citation>
    <scope>NUCLEOTIDE SEQUENCE [LARGE SCALE GENOMIC DNA]</scope>
    <source>
        <strain evidence="3 4">DSM 105482</strain>
    </source>
</reference>
<comment type="caution">
    <text evidence="3">The sequence shown here is derived from an EMBL/GenBank/DDBJ whole genome shotgun (WGS) entry which is preliminary data.</text>
</comment>
<accession>A0ABS2QD27</accession>
<dbReference type="Gene3D" id="1.10.530.10">
    <property type="match status" value="1"/>
</dbReference>
<dbReference type="Pfam" id="PF13702">
    <property type="entry name" value="Lysozyme_like"/>
    <property type="match status" value="1"/>
</dbReference>
<gene>
    <name evidence="3" type="ORF">JOC77_000453</name>
</gene>
<proteinExistence type="predicted"/>
<evidence type="ECO:0000256" key="1">
    <source>
        <dbReference type="SAM" id="MobiDB-lite"/>
    </source>
</evidence>
<feature type="domain" description="CwlT-like lysozyme" evidence="2">
    <location>
        <begin position="49"/>
        <end position="200"/>
    </location>
</feature>